<protein>
    <recommendedName>
        <fullName evidence="2">histidine kinase</fullName>
        <ecNumber evidence="2">2.7.13.3</ecNumber>
    </recommendedName>
</protein>
<dbReference type="AlphaFoldDB" id="A0A6P1Z8M9"/>
<dbReference type="SUPFAM" id="SSF47384">
    <property type="entry name" value="Homodimeric domain of signal transducing histidine kinase"/>
    <property type="match status" value="1"/>
</dbReference>
<evidence type="ECO:0000256" key="2">
    <source>
        <dbReference type="ARBA" id="ARBA00012438"/>
    </source>
</evidence>
<dbReference type="Proteomes" id="UP000434052">
    <property type="component" value="Unassembled WGS sequence"/>
</dbReference>
<dbReference type="GO" id="GO:0000155">
    <property type="term" value="F:phosphorelay sensor kinase activity"/>
    <property type="evidence" value="ECO:0007669"/>
    <property type="project" value="InterPro"/>
</dbReference>
<evidence type="ECO:0000313" key="4">
    <source>
        <dbReference type="EMBL" id="TVM23370.1"/>
    </source>
</evidence>
<feature type="domain" description="Signal transduction histidine kinase dimerisation/phosphoacceptor" evidence="3">
    <location>
        <begin position="14"/>
        <end position="36"/>
    </location>
</feature>
<dbReference type="Gene3D" id="1.10.287.130">
    <property type="match status" value="1"/>
</dbReference>
<reference evidence="4 5" key="1">
    <citation type="submission" date="2018-06" db="EMBL/GenBank/DDBJ databases">
        <title>Complete genome of Desulfovibrio marinus P48SEP.</title>
        <authorList>
            <person name="Crispim J.S."/>
            <person name="Vidigal P.M.P."/>
            <person name="Silva L.C.F."/>
            <person name="Araujo L.C."/>
            <person name="Laguardia C.N."/>
            <person name="Dias R.S."/>
            <person name="Sousa M.P."/>
            <person name="Paula S.O."/>
            <person name="Silva C."/>
        </authorList>
    </citation>
    <scope>NUCLEOTIDE SEQUENCE [LARGE SCALE GENOMIC DNA]</scope>
    <source>
        <strain evidence="4 5">P48SEP</strain>
    </source>
</reference>
<dbReference type="RefSeq" id="WP_144307658.1">
    <property type="nucleotide sequence ID" value="NZ_QMIF01000372.1"/>
</dbReference>
<dbReference type="OrthoDB" id="5378360at2"/>
<comment type="catalytic activity">
    <reaction evidence="1">
        <text>ATP + protein L-histidine = ADP + protein N-phospho-L-histidine.</text>
        <dbReference type="EC" id="2.7.13.3"/>
    </reaction>
</comment>
<evidence type="ECO:0000259" key="3">
    <source>
        <dbReference type="Pfam" id="PF00512"/>
    </source>
</evidence>
<organism evidence="4 5">
    <name type="scientific">Oceanidesulfovibrio marinus</name>
    <dbReference type="NCBI Taxonomy" id="370038"/>
    <lineage>
        <taxon>Bacteria</taxon>
        <taxon>Pseudomonadati</taxon>
        <taxon>Thermodesulfobacteriota</taxon>
        <taxon>Desulfovibrionia</taxon>
        <taxon>Desulfovibrionales</taxon>
        <taxon>Desulfovibrionaceae</taxon>
        <taxon>Oceanidesulfovibrio</taxon>
    </lineage>
</organism>
<accession>A0A6P1Z8M9</accession>
<evidence type="ECO:0000256" key="1">
    <source>
        <dbReference type="ARBA" id="ARBA00000085"/>
    </source>
</evidence>
<sequence length="37" mass="4017">MVTANAASEHATQAKSDFLAKMSHEIRTPISVILCMI</sequence>
<name>A0A6P1Z8M9_9BACT</name>
<dbReference type="EC" id="2.7.13.3" evidence="2"/>
<dbReference type="EMBL" id="QMIF01000372">
    <property type="protein sequence ID" value="TVM23370.1"/>
    <property type="molecule type" value="Genomic_DNA"/>
</dbReference>
<comment type="caution">
    <text evidence="4">The sequence shown here is derived from an EMBL/GenBank/DDBJ whole genome shotgun (WGS) entry which is preliminary data.</text>
</comment>
<proteinExistence type="predicted"/>
<dbReference type="InterPro" id="IPR003661">
    <property type="entry name" value="HisK_dim/P_dom"/>
</dbReference>
<gene>
    <name evidence="4" type="ORF">DQK91_23630</name>
</gene>
<dbReference type="CDD" id="cd00082">
    <property type="entry name" value="HisKA"/>
    <property type="match status" value="1"/>
</dbReference>
<dbReference type="InterPro" id="IPR036097">
    <property type="entry name" value="HisK_dim/P_sf"/>
</dbReference>
<evidence type="ECO:0000313" key="5">
    <source>
        <dbReference type="Proteomes" id="UP000434052"/>
    </source>
</evidence>
<dbReference type="Pfam" id="PF00512">
    <property type="entry name" value="HisKA"/>
    <property type="match status" value="1"/>
</dbReference>